<dbReference type="Proteomes" id="UP000663970">
    <property type="component" value="Unassembled WGS sequence"/>
</dbReference>
<dbReference type="EMBL" id="JAEKJY010000005">
    <property type="protein sequence ID" value="MBN8236834.1"/>
    <property type="molecule type" value="Genomic_DNA"/>
</dbReference>
<evidence type="ECO:0000313" key="1">
    <source>
        <dbReference type="EMBL" id="MBN8236834.1"/>
    </source>
</evidence>
<accession>A0ABS3DZS8</accession>
<organism evidence="1 2">
    <name type="scientific">Halobacillus kuroshimensis</name>
    <dbReference type="NCBI Taxonomy" id="302481"/>
    <lineage>
        <taxon>Bacteria</taxon>
        <taxon>Bacillati</taxon>
        <taxon>Bacillota</taxon>
        <taxon>Bacilli</taxon>
        <taxon>Bacillales</taxon>
        <taxon>Bacillaceae</taxon>
        <taxon>Halobacillus</taxon>
    </lineage>
</organism>
<evidence type="ECO:0000313" key="2">
    <source>
        <dbReference type="Proteomes" id="UP000663970"/>
    </source>
</evidence>
<proteinExistence type="predicted"/>
<reference evidence="1 2" key="1">
    <citation type="submission" date="2020-12" db="EMBL/GenBank/DDBJ databases">
        <title>Oil enriched cultivation method for isolating marine PHA-producing bacteria.</title>
        <authorList>
            <person name="Zheng W."/>
            <person name="Yu S."/>
            <person name="Huang Y."/>
        </authorList>
    </citation>
    <scope>NUCLEOTIDE SEQUENCE [LARGE SCALE GENOMIC DNA]</scope>
    <source>
        <strain evidence="1 2">SY-2-6</strain>
    </source>
</reference>
<keyword evidence="2" id="KW-1185">Reference proteome</keyword>
<protein>
    <recommendedName>
        <fullName evidence="3">DUF3168 domain-containing protein</fullName>
    </recommendedName>
</protein>
<sequence length="132" mass="15268">MVTLMNDKVKAYMGKQENKLAADLEGSFNLPVFVDEASEDELPADNNYFLLVYGDLFQSNTEGNLSQEVYIVYISENNPEIESQSIDIVTLGVRVNGFTFRRSIKERVQKGETDDFFNRVTFIFRRVLKHER</sequence>
<evidence type="ECO:0008006" key="3">
    <source>
        <dbReference type="Google" id="ProtNLM"/>
    </source>
</evidence>
<comment type="caution">
    <text evidence="1">The sequence shown here is derived from an EMBL/GenBank/DDBJ whole genome shotgun (WGS) entry which is preliminary data.</text>
</comment>
<gene>
    <name evidence="1" type="ORF">JF544_16365</name>
</gene>
<name>A0ABS3DZS8_9BACI</name>